<reference evidence="3 6" key="2">
    <citation type="submission" date="2019-07" db="EMBL/GenBank/DDBJ databases">
        <title>Whole genome shotgun sequence of Staphylococcus arlettae NBRC 109765.</title>
        <authorList>
            <person name="Hosoyama A."/>
            <person name="Uohara A."/>
            <person name="Ohji S."/>
            <person name="Ichikawa N."/>
        </authorList>
    </citation>
    <scope>NUCLEOTIDE SEQUENCE [LARGE SCALE GENOMIC DNA]</scope>
    <source>
        <strain evidence="3 6">NBRC 109765</strain>
    </source>
</reference>
<dbReference type="SUPFAM" id="SSF55874">
    <property type="entry name" value="ATPase domain of HSP90 chaperone/DNA topoisomerase II/histidine kinase"/>
    <property type="match status" value="1"/>
</dbReference>
<keyword evidence="1" id="KW-0812">Transmembrane</keyword>
<dbReference type="GO" id="GO:0042802">
    <property type="term" value="F:identical protein binding"/>
    <property type="evidence" value="ECO:0007669"/>
    <property type="project" value="TreeGrafter"/>
</dbReference>
<gene>
    <name evidence="4" type="ORF">NCTC12413_00886</name>
    <name evidence="3" type="ORF">SAR03_22890</name>
</gene>
<dbReference type="InterPro" id="IPR036890">
    <property type="entry name" value="HATPase_C_sf"/>
</dbReference>
<feature type="transmembrane region" description="Helical" evidence="1">
    <location>
        <begin position="108"/>
        <end position="134"/>
    </location>
</feature>
<feature type="domain" description="Sensor histidine kinase NatK-like C-terminal" evidence="2">
    <location>
        <begin position="322"/>
        <end position="426"/>
    </location>
</feature>
<evidence type="ECO:0000313" key="6">
    <source>
        <dbReference type="Proteomes" id="UP000321598"/>
    </source>
</evidence>
<dbReference type="Pfam" id="PF14501">
    <property type="entry name" value="HATPase_c_5"/>
    <property type="match status" value="1"/>
</dbReference>
<feature type="transmembrane region" description="Helical" evidence="1">
    <location>
        <begin position="76"/>
        <end position="96"/>
    </location>
</feature>
<keyword evidence="6" id="KW-1185">Reference proteome</keyword>
<reference evidence="4 5" key="1">
    <citation type="submission" date="2018-06" db="EMBL/GenBank/DDBJ databases">
        <authorList>
            <consortium name="Pathogen Informatics"/>
            <person name="Doyle S."/>
        </authorList>
    </citation>
    <scope>NUCLEOTIDE SEQUENCE [LARGE SCALE GENOMIC DNA]</scope>
    <source>
        <strain evidence="4 5">NCTC12413</strain>
    </source>
</reference>
<feature type="transmembrane region" description="Helical" evidence="1">
    <location>
        <begin position="178"/>
        <end position="202"/>
    </location>
</feature>
<keyword evidence="1" id="KW-1133">Transmembrane helix</keyword>
<dbReference type="Gene3D" id="3.30.565.10">
    <property type="entry name" value="Histidine kinase-like ATPase, C-terminal domain"/>
    <property type="match status" value="1"/>
</dbReference>
<dbReference type="EMBL" id="UGZE01000001">
    <property type="protein sequence ID" value="SUJ15180.1"/>
    <property type="molecule type" value="Genomic_DNA"/>
</dbReference>
<proteinExistence type="predicted"/>
<evidence type="ECO:0000313" key="4">
    <source>
        <dbReference type="EMBL" id="SUJ15180.1"/>
    </source>
</evidence>
<dbReference type="AlphaFoldDB" id="A0A380CA20"/>
<keyword evidence="1" id="KW-0472">Membrane</keyword>
<dbReference type="STRING" id="1212545.SARL_01676"/>
<dbReference type="EMBL" id="BKAV01000031">
    <property type="protein sequence ID" value="GEQ01252.1"/>
    <property type="molecule type" value="Genomic_DNA"/>
</dbReference>
<feature type="transmembrane region" description="Helical" evidence="1">
    <location>
        <begin position="45"/>
        <end position="69"/>
    </location>
</feature>
<sequence>MDILNSIYISTFQIIVLFIVLKIISNLQYTKWDYISMLGIIIPSTFLYSFFGTKTILILVIATLILMYIRNKMLGLVLATLGFLLLYISNFFAMWITTLMNDYVNNSYLILTIYGLSFVIFSIILGFATRYFVIKLSASILSLNKVYLTLIGIILLATFTILYMYMPKNIISYGDFKYLAVIYVIFIITIAILIVTVSFSIIREIQYKRNVKEVENYYKYTLQIEKINNDMRKFRHDYVNILTTMSDYIRENDMAGLRRYFNDEILPMQDSMQMNTVKINGTENLRVREIKGLLTTKILQAQEKNISISIEVPEPIDKINMPIIDLSRVIGIILDNAIEASETITEDALIRVAFIKNSDISVTFIVMNKCEDDIPRVHTLFQENFSTKRGNRGLGLFTLKEITDSNANVLLDTTIENGYFVQKVEILNSQS</sequence>
<dbReference type="PANTHER" id="PTHR40448">
    <property type="entry name" value="TWO-COMPONENT SENSOR HISTIDINE KINASE"/>
    <property type="match status" value="1"/>
</dbReference>
<organism evidence="4 5">
    <name type="scientific">Staphylococcus arlettae</name>
    <dbReference type="NCBI Taxonomy" id="29378"/>
    <lineage>
        <taxon>Bacteria</taxon>
        <taxon>Bacillati</taxon>
        <taxon>Bacillota</taxon>
        <taxon>Bacilli</taxon>
        <taxon>Bacillales</taxon>
        <taxon>Staphylococcaceae</taxon>
        <taxon>Staphylococcus</taxon>
    </lineage>
</organism>
<dbReference type="Proteomes" id="UP000254956">
    <property type="component" value="Unassembled WGS sequence"/>
</dbReference>
<evidence type="ECO:0000256" key="1">
    <source>
        <dbReference type="SAM" id="Phobius"/>
    </source>
</evidence>
<feature type="transmembrane region" description="Helical" evidence="1">
    <location>
        <begin position="146"/>
        <end position="166"/>
    </location>
</feature>
<keyword evidence="3" id="KW-0808">Transferase</keyword>
<dbReference type="Proteomes" id="UP000321598">
    <property type="component" value="Unassembled WGS sequence"/>
</dbReference>
<dbReference type="PANTHER" id="PTHR40448:SF1">
    <property type="entry name" value="TWO-COMPONENT SENSOR HISTIDINE KINASE"/>
    <property type="match status" value="1"/>
</dbReference>
<dbReference type="InterPro" id="IPR032834">
    <property type="entry name" value="NatK-like_C"/>
</dbReference>
<evidence type="ECO:0000259" key="2">
    <source>
        <dbReference type="Pfam" id="PF14501"/>
    </source>
</evidence>
<dbReference type="RefSeq" id="WP_103388380.1">
    <property type="nucleotide sequence ID" value="NZ_BKAV01000031.1"/>
</dbReference>
<dbReference type="GO" id="GO:0016301">
    <property type="term" value="F:kinase activity"/>
    <property type="evidence" value="ECO:0007669"/>
    <property type="project" value="UniProtKB-KW"/>
</dbReference>
<dbReference type="NCBIfam" id="NF046015">
    <property type="entry name" value="HisKinAgrCStaph"/>
    <property type="match status" value="1"/>
</dbReference>
<feature type="transmembrane region" description="Helical" evidence="1">
    <location>
        <begin position="7"/>
        <end position="25"/>
    </location>
</feature>
<protein>
    <submittedName>
        <fullName evidence="4">Accessory gene regulator C</fullName>
    </submittedName>
    <submittedName>
        <fullName evidence="3">Histidine kinase</fullName>
    </submittedName>
</protein>
<keyword evidence="3" id="KW-0418">Kinase</keyword>
<evidence type="ECO:0000313" key="3">
    <source>
        <dbReference type="EMBL" id="GEQ01252.1"/>
    </source>
</evidence>
<dbReference type="OrthoDB" id="1656061at2"/>
<accession>A0A380CA20</accession>
<dbReference type="CDD" id="cd16935">
    <property type="entry name" value="HATPase_AgrC-ComD-like"/>
    <property type="match status" value="1"/>
</dbReference>
<name>A0A380CA20_9STAP</name>
<evidence type="ECO:0000313" key="5">
    <source>
        <dbReference type="Proteomes" id="UP000254956"/>
    </source>
</evidence>